<reference evidence="4" key="1">
    <citation type="journal article" date="2019" name="Int. J. Syst. Evol. Microbiol.">
        <title>The Global Catalogue of Microorganisms (GCM) 10K type strain sequencing project: providing services to taxonomists for standard genome sequencing and annotation.</title>
        <authorList>
            <consortium name="The Broad Institute Genomics Platform"/>
            <consortium name="The Broad Institute Genome Sequencing Center for Infectious Disease"/>
            <person name="Wu L."/>
            <person name="Ma J."/>
        </authorList>
    </citation>
    <scope>NUCLEOTIDE SEQUENCE [LARGE SCALE GENOMIC DNA]</scope>
    <source>
        <strain evidence="4">KCTC 23713</strain>
    </source>
</reference>
<evidence type="ECO:0000256" key="1">
    <source>
        <dbReference type="SAM" id="Phobius"/>
    </source>
</evidence>
<dbReference type="PANTHER" id="PTHR23028">
    <property type="entry name" value="ACETYLTRANSFERASE"/>
    <property type="match status" value="1"/>
</dbReference>
<keyword evidence="1" id="KW-0472">Membrane</keyword>
<accession>A0ABQ3HE42</accession>
<gene>
    <name evidence="3" type="ORF">GCM10011419_26690</name>
</gene>
<evidence type="ECO:0000259" key="2">
    <source>
        <dbReference type="Pfam" id="PF01757"/>
    </source>
</evidence>
<keyword evidence="1" id="KW-0812">Transmembrane</keyword>
<dbReference type="Pfam" id="PF01757">
    <property type="entry name" value="Acyl_transf_3"/>
    <property type="match status" value="1"/>
</dbReference>
<feature type="transmembrane region" description="Helical" evidence="1">
    <location>
        <begin position="168"/>
        <end position="188"/>
    </location>
</feature>
<feature type="transmembrane region" description="Helical" evidence="1">
    <location>
        <begin position="294"/>
        <end position="316"/>
    </location>
</feature>
<feature type="transmembrane region" description="Helical" evidence="1">
    <location>
        <begin position="230"/>
        <end position="250"/>
    </location>
</feature>
<dbReference type="PANTHER" id="PTHR23028:SF53">
    <property type="entry name" value="ACYL_TRANSF_3 DOMAIN-CONTAINING PROTEIN"/>
    <property type="match status" value="1"/>
</dbReference>
<dbReference type="InterPro" id="IPR050879">
    <property type="entry name" value="Acyltransferase_3"/>
</dbReference>
<dbReference type="EMBL" id="BMYP01000045">
    <property type="protein sequence ID" value="GHD81136.1"/>
    <property type="molecule type" value="Genomic_DNA"/>
</dbReference>
<keyword evidence="1" id="KW-1133">Transmembrane helix</keyword>
<evidence type="ECO:0000313" key="4">
    <source>
        <dbReference type="Proteomes" id="UP000662678"/>
    </source>
</evidence>
<organism evidence="3 4">
    <name type="scientific">Vogesella fluminis</name>
    <dbReference type="NCBI Taxonomy" id="1069161"/>
    <lineage>
        <taxon>Bacteria</taxon>
        <taxon>Pseudomonadati</taxon>
        <taxon>Pseudomonadota</taxon>
        <taxon>Betaproteobacteria</taxon>
        <taxon>Neisseriales</taxon>
        <taxon>Chromobacteriaceae</taxon>
        <taxon>Vogesella</taxon>
    </lineage>
</organism>
<feature type="transmembrane region" description="Helical" evidence="1">
    <location>
        <begin position="28"/>
        <end position="48"/>
    </location>
</feature>
<keyword evidence="4" id="KW-1185">Reference proteome</keyword>
<comment type="caution">
    <text evidence="3">The sequence shown here is derived from an EMBL/GenBank/DDBJ whole genome shotgun (WGS) entry which is preliminary data.</text>
</comment>
<protein>
    <recommendedName>
        <fullName evidence="2">Acyltransferase 3 domain-containing protein</fullName>
    </recommendedName>
</protein>
<name>A0ABQ3HE42_9NEIS</name>
<proteinExistence type="predicted"/>
<sequence>MHVTEIWIPYISADDAIGQGLRAMTHQFNLGTFGVYVFFLVSGFVIPFSVRGEGLAACRTFLIRRFFRLMPMFWFSIPLGVVTTHWMWHKDFGWDALLANVLLLPNLFDLPFAEGLYWSLQAEVTFYLLIAALLLVQGFARSSVVLSYLGVIAAGKLLEKSGLQAYHFYPVAMLVLEMLKIIFIGWLLQRLFSERRLGKMDWLLLGYLLFQYFVKRPMNAWHFYQHGERWLDHLSVTLAIVVLLLFRGLNIRHALLAYLGKISYSLYLLHPVIMYSALYHVAVTPDSFLRQWPLLWVLAGVLLLTVAASHLTWRFIEWPAQQWGKRLIVRQSVPDVKVQVQPAN</sequence>
<evidence type="ECO:0000313" key="3">
    <source>
        <dbReference type="EMBL" id="GHD81136.1"/>
    </source>
</evidence>
<dbReference type="Proteomes" id="UP000662678">
    <property type="component" value="Unassembled WGS sequence"/>
</dbReference>
<feature type="transmembrane region" description="Helical" evidence="1">
    <location>
        <begin position="69"/>
        <end position="88"/>
    </location>
</feature>
<dbReference type="InterPro" id="IPR002656">
    <property type="entry name" value="Acyl_transf_3_dom"/>
</dbReference>
<feature type="transmembrane region" description="Helical" evidence="1">
    <location>
        <begin position="124"/>
        <end position="148"/>
    </location>
</feature>
<feature type="transmembrane region" description="Helical" evidence="1">
    <location>
        <begin position="262"/>
        <end position="282"/>
    </location>
</feature>
<feature type="domain" description="Acyltransferase 3" evidence="2">
    <location>
        <begin position="18"/>
        <end position="309"/>
    </location>
</feature>